<protein>
    <submittedName>
        <fullName evidence="2">Uncharacterized protein</fullName>
    </submittedName>
</protein>
<keyword evidence="1" id="KW-0812">Transmembrane</keyword>
<sequence length="275" mass="28050">MTYAWPYIAATGALALVMTAAVWRPRARQVALLLTGPVVTVAALVGPDWGGLGLLGVLVVPFAYLLVPSVLPWAKPWAGWAVPAAVLVACGVLAAPSRFTGPMSLFALPFVLALVALVRALFRLHRPAGPTTSAPGTSHGSPAAGRAVVVVAAIQGAVALLAGGVIAAVLLGPNANTGSTNGLAGLGSALALLFAGIAVAVAAVYVGLAVGLHRRYRDFRYVFTAVQILALAVCVWTGRALWVWALAAWVAATVALAYLGDSVDSPDRVESAHAR</sequence>
<feature type="transmembrane region" description="Helical" evidence="1">
    <location>
        <begin position="30"/>
        <end position="46"/>
    </location>
</feature>
<gene>
    <name evidence="2" type="ORF">GCM10022399_19080</name>
</gene>
<feature type="transmembrane region" description="Helical" evidence="1">
    <location>
        <begin position="103"/>
        <end position="122"/>
    </location>
</feature>
<keyword evidence="1" id="KW-0472">Membrane</keyword>
<feature type="transmembrane region" description="Helical" evidence="1">
    <location>
        <begin position="6"/>
        <end position="23"/>
    </location>
</feature>
<proteinExistence type="predicted"/>
<feature type="transmembrane region" description="Helical" evidence="1">
    <location>
        <begin position="52"/>
        <end position="71"/>
    </location>
</feature>
<feature type="transmembrane region" description="Helical" evidence="1">
    <location>
        <begin position="143"/>
        <end position="170"/>
    </location>
</feature>
<dbReference type="RefSeq" id="WP_344944883.1">
    <property type="nucleotide sequence ID" value="NZ_BAABDC010000002.1"/>
</dbReference>
<feature type="transmembrane region" description="Helical" evidence="1">
    <location>
        <begin position="242"/>
        <end position="259"/>
    </location>
</feature>
<name>A0ABP7DDE3_9MICO</name>
<dbReference type="EMBL" id="BAABDC010000002">
    <property type="protein sequence ID" value="GAA3702812.1"/>
    <property type="molecule type" value="Genomic_DNA"/>
</dbReference>
<dbReference type="Proteomes" id="UP001501468">
    <property type="component" value="Unassembled WGS sequence"/>
</dbReference>
<feature type="transmembrane region" description="Helical" evidence="1">
    <location>
        <begin position="190"/>
        <end position="212"/>
    </location>
</feature>
<reference evidence="3" key="1">
    <citation type="journal article" date="2019" name="Int. J. Syst. Evol. Microbiol.">
        <title>The Global Catalogue of Microorganisms (GCM) 10K type strain sequencing project: providing services to taxonomists for standard genome sequencing and annotation.</title>
        <authorList>
            <consortium name="The Broad Institute Genomics Platform"/>
            <consortium name="The Broad Institute Genome Sequencing Center for Infectious Disease"/>
            <person name="Wu L."/>
            <person name="Ma J."/>
        </authorList>
    </citation>
    <scope>NUCLEOTIDE SEQUENCE [LARGE SCALE GENOMIC DNA]</scope>
    <source>
        <strain evidence="3">JCM 17125</strain>
    </source>
</reference>
<keyword evidence="3" id="KW-1185">Reference proteome</keyword>
<feature type="transmembrane region" description="Helical" evidence="1">
    <location>
        <begin position="78"/>
        <end position="97"/>
    </location>
</feature>
<feature type="transmembrane region" description="Helical" evidence="1">
    <location>
        <begin position="219"/>
        <end position="236"/>
    </location>
</feature>
<comment type="caution">
    <text evidence="2">The sequence shown here is derived from an EMBL/GenBank/DDBJ whole genome shotgun (WGS) entry which is preliminary data.</text>
</comment>
<keyword evidence="1" id="KW-1133">Transmembrane helix</keyword>
<accession>A0ABP7DDE3</accession>
<evidence type="ECO:0000313" key="2">
    <source>
        <dbReference type="EMBL" id="GAA3702812.1"/>
    </source>
</evidence>
<evidence type="ECO:0000313" key="3">
    <source>
        <dbReference type="Proteomes" id="UP001501468"/>
    </source>
</evidence>
<organism evidence="2 3">
    <name type="scientific">Terrabacter ginsenosidimutans</name>
    <dbReference type="NCBI Taxonomy" id="490575"/>
    <lineage>
        <taxon>Bacteria</taxon>
        <taxon>Bacillati</taxon>
        <taxon>Actinomycetota</taxon>
        <taxon>Actinomycetes</taxon>
        <taxon>Micrococcales</taxon>
        <taxon>Intrasporangiaceae</taxon>
        <taxon>Terrabacter</taxon>
    </lineage>
</organism>
<evidence type="ECO:0000256" key="1">
    <source>
        <dbReference type="SAM" id="Phobius"/>
    </source>
</evidence>